<dbReference type="Gene3D" id="2.60.120.920">
    <property type="match status" value="1"/>
</dbReference>
<dbReference type="EMBL" id="JARBJD010000217">
    <property type="protein sequence ID" value="KAK2946836.1"/>
    <property type="molecule type" value="Genomic_DNA"/>
</dbReference>
<name>A0ABQ9X4Y4_9EUKA</name>
<organism evidence="1 2">
    <name type="scientific">Blattamonas nauphoetae</name>
    <dbReference type="NCBI Taxonomy" id="2049346"/>
    <lineage>
        <taxon>Eukaryota</taxon>
        <taxon>Metamonada</taxon>
        <taxon>Preaxostyla</taxon>
        <taxon>Oxymonadida</taxon>
        <taxon>Blattamonas</taxon>
    </lineage>
</organism>
<reference evidence="1 2" key="1">
    <citation type="journal article" date="2022" name="bioRxiv">
        <title>Genomics of Preaxostyla Flagellates Illuminates Evolutionary Transitions and the Path Towards Mitochondrial Loss.</title>
        <authorList>
            <person name="Novak L.V.F."/>
            <person name="Treitli S.C."/>
            <person name="Pyrih J."/>
            <person name="Halakuc P."/>
            <person name="Pipaliya S.V."/>
            <person name="Vacek V."/>
            <person name="Brzon O."/>
            <person name="Soukal P."/>
            <person name="Eme L."/>
            <person name="Dacks J.B."/>
            <person name="Karnkowska A."/>
            <person name="Elias M."/>
            <person name="Hampl V."/>
        </authorList>
    </citation>
    <scope>NUCLEOTIDE SEQUENCE [LARGE SCALE GENOMIC DNA]</scope>
    <source>
        <strain evidence="1">NAU3</strain>
        <tissue evidence="1">Gut</tissue>
    </source>
</reference>
<dbReference type="Proteomes" id="UP001281761">
    <property type="component" value="Unassembled WGS sequence"/>
</dbReference>
<comment type="caution">
    <text evidence="1">The sequence shown here is derived from an EMBL/GenBank/DDBJ whole genome shotgun (WGS) entry which is preliminary data.</text>
</comment>
<evidence type="ECO:0008006" key="3">
    <source>
        <dbReference type="Google" id="ProtNLM"/>
    </source>
</evidence>
<sequence length="286" mass="32009">MVVGNSIIEKEKSECAASESLRMEGEIIDRQRQQVEMKTLLSHQGFNETSLSCTSVRHVNLAHSDSINSDRQNSTFPRPKSIPIPLTTLASLLHTHKSHLRVKNTTITPCKGIYDSGNTIFNYPLVVAEDISSGIVSVTVTVLSHEAGQLIIGLIDSSHPNSELGTGLGCDSKWFEIEHRETCHPPLKEGDCVRMEVDMDSKPRTLQFFVNGEAGQFYVSDLPTLVRVTFMTFFEGTSVRVDRIVRQSKATPIKPGTSRLDWEEINSRMPTCNSVTNCPRHFNYDW</sequence>
<evidence type="ECO:0000313" key="1">
    <source>
        <dbReference type="EMBL" id="KAK2946836.1"/>
    </source>
</evidence>
<proteinExistence type="predicted"/>
<dbReference type="InterPro" id="IPR043136">
    <property type="entry name" value="B30.2/SPRY_sf"/>
</dbReference>
<keyword evidence="2" id="KW-1185">Reference proteome</keyword>
<accession>A0ABQ9X4Y4</accession>
<gene>
    <name evidence="1" type="ORF">BLNAU_18214</name>
</gene>
<evidence type="ECO:0000313" key="2">
    <source>
        <dbReference type="Proteomes" id="UP001281761"/>
    </source>
</evidence>
<protein>
    <recommendedName>
        <fullName evidence="3">SPRY domain-containing protein</fullName>
    </recommendedName>
</protein>